<evidence type="ECO:0000256" key="1">
    <source>
        <dbReference type="SAM" id="Phobius"/>
    </source>
</evidence>
<name>A0A8D8E291_CULPI</name>
<keyword evidence="1" id="KW-0472">Membrane</keyword>
<reference evidence="2" key="1">
    <citation type="submission" date="2021-05" db="EMBL/GenBank/DDBJ databases">
        <authorList>
            <person name="Alioto T."/>
            <person name="Alioto T."/>
            <person name="Gomez Garrido J."/>
        </authorList>
    </citation>
    <scope>NUCLEOTIDE SEQUENCE</scope>
</reference>
<dbReference type="AlphaFoldDB" id="A0A8D8E291"/>
<keyword evidence="1" id="KW-0812">Transmembrane</keyword>
<dbReference type="EMBL" id="HBUE01180615">
    <property type="protein sequence ID" value="CAG6520041.1"/>
    <property type="molecule type" value="Transcribed_RNA"/>
</dbReference>
<evidence type="ECO:0000313" key="2">
    <source>
        <dbReference type="EMBL" id="CAG6520041.1"/>
    </source>
</evidence>
<keyword evidence="1" id="KW-1133">Transmembrane helix</keyword>
<accession>A0A8D8E291</accession>
<dbReference type="EMBL" id="HBUE01286224">
    <property type="protein sequence ID" value="CAG6571607.1"/>
    <property type="molecule type" value="Transcribed_RNA"/>
</dbReference>
<sequence length="101" mass="12053">MLVSLAFVVCCYFRLFHCTTAIFFFAVLFQLLRCFDSYIMRCWLNDHKLHPRKKQQQKSQENFPLSRSFHRFFLMKSDLAALDDDMDGETATGSFQKRGYF</sequence>
<protein>
    <submittedName>
        <fullName evidence="2">(northern house mosquito) hypothetical protein</fullName>
    </submittedName>
</protein>
<feature type="transmembrane region" description="Helical" evidence="1">
    <location>
        <begin position="6"/>
        <end position="32"/>
    </location>
</feature>
<proteinExistence type="predicted"/>
<organism evidence="2">
    <name type="scientific">Culex pipiens</name>
    <name type="common">House mosquito</name>
    <dbReference type="NCBI Taxonomy" id="7175"/>
    <lineage>
        <taxon>Eukaryota</taxon>
        <taxon>Metazoa</taxon>
        <taxon>Ecdysozoa</taxon>
        <taxon>Arthropoda</taxon>
        <taxon>Hexapoda</taxon>
        <taxon>Insecta</taxon>
        <taxon>Pterygota</taxon>
        <taxon>Neoptera</taxon>
        <taxon>Endopterygota</taxon>
        <taxon>Diptera</taxon>
        <taxon>Nematocera</taxon>
        <taxon>Culicoidea</taxon>
        <taxon>Culicidae</taxon>
        <taxon>Culicinae</taxon>
        <taxon>Culicini</taxon>
        <taxon>Culex</taxon>
        <taxon>Culex</taxon>
    </lineage>
</organism>